<dbReference type="EMBL" id="CABITT030000001">
    <property type="protein sequence ID" value="VVA91931.1"/>
    <property type="molecule type" value="Genomic_DNA"/>
</dbReference>
<reference evidence="2" key="1">
    <citation type="submission" date="2019-07" db="EMBL/GenBank/DDBJ databases">
        <authorList>
            <person name="Dittberner H."/>
        </authorList>
    </citation>
    <scope>NUCLEOTIDE SEQUENCE [LARGE SCALE GENOMIC DNA]</scope>
</reference>
<dbReference type="PANTHER" id="PTHR32208">
    <property type="entry name" value="SECRETED PROTEIN-RELATED"/>
    <property type="match status" value="1"/>
</dbReference>
<dbReference type="Proteomes" id="UP000489600">
    <property type="component" value="Unassembled WGS sequence"/>
</dbReference>
<sequence length="115" mass="13036">MVIYLYSLITERYFSDFDLKYSGETFPAIPGGDPRSYPSTGSAVLLPLQNLEAVNSTAILLRDGRGGSNPHAFYNFTGVLFPTELSLEAFSPEGFFVHFRYGCWELDIFIYMKRL</sequence>
<gene>
    <name evidence="2" type="ORF">ANE_LOCUS2376</name>
</gene>
<dbReference type="InterPro" id="IPR009880">
    <property type="entry name" value="Glyoxal_oxidase_N"/>
</dbReference>
<evidence type="ECO:0000259" key="1">
    <source>
        <dbReference type="Pfam" id="PF07250"/>
    </source>
</evidence>
<accession>A0A565ARF0</accession>
<evidence type="ECO:0000313" key="3">
    <source>
        <dbReference type="Proteomes" id="UP000489600"/>
    </source>
</evidence>
<dbReference type="PANTHER" id="PTHR32208:SF62">
    <property type="entry name" value="OXIDASE, PUTATIVE, EXPRESSED-RELATED"/>
    <property type="match status" value="1"/>
</dbReference>
<proteinExistence type="predicted"/>
<dbReference type="Pfam" id="PF07250">
    <property type="entry name" value="Glyoxal_oxid_N"/>
    <property type="match status" value="1"/>
</dbReference>
<feature type="domain" description="Glyoxal oxidase N-terminal" evidence="1">
    <location>
        <begin position="55"/>
        <end position="93"/>
    </location>
</feature>
<keyword evidence="3" id="KW-1185">Reference proteome</keyword>
<protein>
    <recommendedName>
        <fullName evidence="1">Glyoxal oxidase N-terminal domain-containing protein</fullName>
    </recommendedName>
</protein>
<comment type="caution">
    <text evidence="2">The sequence shown here is derived from an EMBL/GenBank/DDBJ whole genome shotgun (WGS) entry which is preliminary data.</text>
</comment>
<evidence type="ECO:0000313" key="2">
    <source>
        <dbReference type="EMBL" id="VVA91931.1"/>
    </source>
</evidence>
<name>A0A565ARF0_9BRAS</name>
<organism evidence="2 3">
    <name type="scientific">Arabis nemorensis</name>
    <dbReference type="NCBI Taxonomy" id="586526"/>
    <lineage>
        <taxon>Eukaryota</taxon>
        <taxon>Viridiplantae</taxon>
        <taxon>Streptophyta</taxon>
        <taxon>Embryophyta</taxon>
        <taxon>Tracheophyta</taxon>
        <taxon>Spermatophyta</taxon>
        <taxon>Magnoliopsida</taxon>
        <taxon>eudicotyledons</taxon>
        <taxon>Gunneridae</taxon>
        <taxon>Pentapetalae</taxon>
        <taxon>rosids</taxon>
        <taxon>malvids</taxon>
        <taxon>Brassicales</taxon>
        <taxon>Brassicaceae</taxon>
        <taxon>Arabideae</taxon>
        <taxon>Arabis</taxon>
    </lineage>
</organism>
<dbReference type="AlphaFoldDB" id="A0A565ARF0"/>
<dbReference type="OrthoDB" id="2019572at2759"/>